<accession>A0A6J3HXL6</accession>
<dbReference type="Gene3D" id="2.60.40.790">
    <property type="match status" value="1"/>
</dbReference>
<dbReference type="Proteomes" id="UP000504640">
    <property type="component" value="Unplaced"/>
</dbReference>
<evidence type="ECO:0000256" key="2">
    <source>
        <dbReference type="ARBA" id="ARBA00004496"/>
    </source>
</evidence>
<dbReference type="SUPFAM" id="SSF49764">
    <property type="entry name" value="HSP20-like chaperones"/>
    <property type="match status" value="1"/>
</dbReference>
<keyword evidence="5" id="KW-0539">Nucleus</keyword>
<keyword evidence="4 11" id="KW-0346">Stress response</keyword>
<sequence>MASPAAESGAALPALGPHGQPALSVRASHDGCSLGDKESWENRGVCLFPEPLYHLTLSPTPAKALPYAAPDTELHLRPNCVFIFVAPEPRTQLAAQEALGADLLCARSLELLDSSWLLNRIQRVGNTFSESRVPSQCPSVALAERNQAATLPVRLLQDSPAAQEDNDHARDSYQMKMDAHGFAPEELVVQVDGQWLMVTGQRQMEGSDPERGSYSMSQKMHQKTRLPTNMNPTAMTCCLTPSGQLWVRGQCGALALPEAQTGPSLKLSSLGSKASKLTQ</sequence>
<proteinExistence type="inferred from homology"/>
<evidence type="ECO:0000313" key="11">
    <source>
        <dbReference type="RefSeq" id="XP_032135168.1"/>
    </source>
</evidence>
<evidence type="ECO:0000256" key="8">
    <source>
        <dbReference type="RuleBase" id="RU003616"/>
    </source>
</evidence>
<dbReference type="FunFam" id="2.60.40.790:FF:000063">
    <property type="entry name" value="Heat shock protein beta-9"/>
    <property type="match status" value="1"/>
</dbReference>
<evidence type="ECO:0000256" key="1">
    <source>
        <dbReference type="ARBA" id="ARBA00004123"/>
    </source>
</evidence>
<comment type="similarity">
    <text evidence="7 8">Belongs to the small heat shock protein (HSP20) family.</text>
</comment>
<gene>
    <name evidence="11" type="primary">HSPB9</name>
</gene>
<keyword evidence="10" id="KW-1185">Reference proteome</keyword>
<dbReference type="InterPro" id="IPR008978">
    <property type="entry name" value="HSP20-like_chaperone"/>
</dbReference>
<evidence type="ECO:0000313" key="10">
    <source>
        <dbReference type="Proteomes" id="UP000504640"/>
    </source>
</evidence>
<dbReference type="RefSeq" id="XP_032135168.1">
    <property type="nucleotide sequence ID" value="XM_032279277.1"/>
</dbReference>
<dbReference type="GO" id="GO:0005634">
    <property type="term" value="C:nucleus"/>
    <property type="evidence" value="ECO:0007669"/>
    <property type="project" value="UniProtKB-SubCell"/>
</dbReference>
<evidence type="ECO:0000256" key="4">
    <source>
        <dbReference type="ARBA" id="ARBA00023016"/>
    </source>
</evidence>
<dbReference type="InterPro" id="IPR002068">
    <property type="entry name" value="A-crystallin/Hsp20_dom"/>
</dbReference>
<organism evidence="10 11">
    <name type="scientific">Sapajus apella</name>
    <name type="common">Brown-capped capuchin</name>
    <name type="synonym">Cebus apella</name>
    <dbReference type="NCBI Taxonomy" id="9515"/>
    <lineage>
        <taxon>Eukaryota</taxon>
        <taxon>Metazoa</taxon>
        <taxon>Chordata</taxon>
        <taxon>Craniata</taxon>
        <taxon>Vertebrata</taxon>
        <taxon>Euteleostomi</taxon>
        <taxon>Mammalia</taxon>
        <taxon>Eutheria</taxon>
        <taxon>Euarchontoglires</taxon>
        <taxon>Primates</taxon>
        <taxon>Haplorrhini</taxon>
        <taxon>Platyrrhini</taxon>
        <taxon>Cebidae</taxon>
        <taxon>Cebinae</taxon>
        <taxon>Sapajus</taxon>
    </lineage>
</organism>
<name>A0A6J3HXL6_SAPAP</name>
<dbReference type="CTD" id="94086"/>
<dbReference type="PROSITE" id="PS01031">
    <property type="entry name" value="SHSP"/>
    <property type="match status" value="1"/>
</dbReference>
<evidence type="ECO:0000256" key="6">
    <source>
        <dbReference type="ARBA" id="ARBA00073536"/>
    </source>
</evidence>
<reference evidence="11" key="1">
    <citation type="submission" date="2025-08" db="UniProtKB">
        <authorList>
            <consortium name="RefSeq"/>
        </authorList>
    </citation>
    <scope>IDENTIFICATION</scope>
    <source>
        <tissue evidence="11">Blood</tissue>
    </source>
</reference>
<dbReference type="Pfam" id="PF00011">
    <property type="entry name" value="HSP20"/>
    <property type="match status" value="1"/>
</dbReference>
<evidence type="ECO:0000259" key="9">
    <source>
        <dbReference type="PROSITE" id="PS01031"/>
    </source>
</evidence>
<dbReference type="AlphaFoldDB" id="A0A6J3HXL6"/>
<evidence type="ECO:0000256" key="7">
    <source>
        <dbReference type="PROSITE-ProRule" id="PRU00285"/>
    </source>
</evidence>
<dbReference type="GO" id="GO:0005737">
    <property type="term" value="C:cytoplasm"/>
    <property type="evidence" value="ECO:0007669"/>
    <property type="project" value="UniProtKB-SubCell"/>
</dbReference>
<dbReference type="PANTHER" id="PTHR47896:SF1">
    <property type="entry name" value="HEAT SHOCK PROTEIN BETA-9"/>
    <property type="match status" value="1"/>
</dbReference>
<dbReference type="GeneID" id="116552547"/>
<evidence type="ECO:0000256" key="3">
    <source>
        <dbReference type="ARBA" id="ARBA00022490"/>
    </source>
</evidence>
<comment type="subcellular location">
    <subcellularLocation>
        <location evidence="2">Cytoplasm</location>
    </subcellularLocation>
    <subcellularLocation>
        <location evidence="1">Nucleus</location>
    </subcellularLocation>
</comment>
<dbReference type="PANTHER" id="PTHR47896">
    <property type="entry name" value="HEAT SHOCK PROTEIN BETA-9"/>
    <property type="match status" value="1"/>
</dbReference>
<keyword evidence="3" id="KW-0963">Cytoplasm</keyword>
<protein>
    <recommendedName>
        <fullName evidence="6">Heat shock protein beta-9</fullName>
    </recommendedName>
</protein>
<feature type="domain" description="SHSP" evidence="9">
    <location>
        <begin position="153"/>
        <end position="268"/>
    </location>
</feature>
<dbReference type="CDD" id="cd06481">
    <property type="entry name" value="ACD_HspB9_like"/>
    <property type="match status" value="1"/>
</dbReference>
<evidence type="ECO:0000256" key="5">
    <source>
        <dbReference type="ARBA" id="ARBA00023242"/>
    </source>
</evidence>
<dbReference type="InterPro" id="IPR042940">
    <property type="entry name" value="HSPB9"/>
</dbReference>